<protein>
    <submittedName>
        <fullName evidence="2">Uncharacterized protein</fullName>
    </submittedName>
</protein>
<organism evidence="2 3">
    <name type="scientific">Austropuccinia psidii MF-1</name>
    <dbReference type="NCBI Taxonomy" id="1389203"/>
    <lineage>
        <taxon>Eukaryota</taxon>
        <taxon>Fungi</taxon>
        <taxon>Dikarya</taxon>
        <taxon>Basidiomycota</taxon>
        <taxon>Pucciniomycotina</taxon>
        <taxon>Pucciniomycetes</taxon>
        <taxon>Pucciniales</taxon>
        <taxon>Sphaerophragmiaceae</taxon>
        <taxon>Austropuccinia</taxon>
    </lineage>
</organism>
<name>A0A9Q3DXJ2_9BASI</name>
<dbReference type="EMBL" id="AVOT02021984">
    <property type="protein sequence ID" value="MBW0511094.1"/>
    <property type="molecule type" value="Genomic_DNA"/>
</dbReference>
<gene>
    <name evidence="2" type="ORF">O181_050809</name>
</gene>
<reference evidence="2" key="1">
    <citation type="submission" date="2021-03" db="EMBL/GenBank/DDBJ databases">
        <title>Draft genome sequence of rust myrtle Austropuccinia psidii MF-1, a brazilian biotype.</title>
        <authorList>
            <person name="Quecine M.C."/>
            <person name="Pachon D.M.R."/>
            <person name="Bonatelli M.L."/>
            <person name="Correr F.H."/>
            <person name="Franceschini L.M."/>
            <person name="Leite T.F."/>
            <person name="Margarido G.R.A."/>
            <person name="Almeida C.A."/>
            <person name="Ferrarezi J.A."/>
            <person name="Labate C.A."/>
        </authorList>
    </citation>
    <scope>NUCLEOTIDE SEQUENCE</scope>
    <source>
        <strain evidence="2">MF-1</strain>
    </source>
</reference>
<feature type="region of interest" description="Disordered" evidence="1">
    <location>
        <begin position="138"/>
        <end position="164"/>
    </location>
</feature>
<keyword evidence="3" id="KW-1185">Reference proteome</keyword>
<evidence type="ECO:0000256" key="1">
    <source>
        <dbReference type="SAM" id="MobiDB-lite"/>
    </source>
</evidence>
<dbReference type="AlphaFoldDB" id="A0A9Q3DXJ2"/>
<evidence type="ECO:0000313" key="3">
    <source>
        <dbReference type="Proteomes" id="UP000765509"/>
    </source>
</evidence>
<proteinExistence type="predicted"/>
<feature type="region of interest" description="Disordered" evidence="1">
    <location>
        <begin position="1"/>
        <end position="20"/>
    </location>
</feature>
<accession>A0A9Q3DXJ2</accession>
<evidence type="ECO:0000313" key="2">
    <source>
        <dbReference type="EMBL" id="MBW0511094.1"/>
    </source>
</evidence>
<comment type="caution">
    <text evidence="2">The sequence shown here is derived from an EMBL/GenBank/DDBJ whole genome shotgun (WGS) entry which is preliminary data.</text>
</comment>
<sequence length="181" mass="20561">MVHSPVEKSRPPPQHVSNNYSSITHINFGASNESPPEPRNANYQVPSSPMRPMTMHHNPINQQVMYNDSQRPATLVALSPCFENRHHWPTSSVTVSPTLEKMHNETIFPTGLTQYVEYMHVTPSQLVSRIDRANTDASVGASHWGTQEPGVDKKNKMRKKTQKREIGNRKANFTTKDYENI</sequence>
<feature type="compositionally biased region" description="Basic and acidic residues" evidence="1">
    <location>
        <begin position="1"/>
        <end position="10"/>
    </location>
</feature>
<feature type="compositionally biased region" description="Polar residues" evidence="1">
    <location>
        <begin position="25"/>
        <end position="34"/>
    </location>
</feature>
<feature type="region of interest" description="Disordered" evidence="1">
    <location>
        <begin position="25"/>
        <end position="46"/>
    </location>
</feature>
<dbReference type="Proteomes" id="UP000765509">
    <property type="component" value="Unassembled WGS sequence"/>
</dbReference>